<dbReference type="RefSeq" id="WP_317020256.1">
    <property type="nucleotide sequence ID" value="NZ_CP136513.1"/>
</dbReference>
<evidence type="ECO:0000256" key="3">
    <source>
        <dbReference type="ARBA" id="ARBA00022827"/>
    </source>
</evidence>
<keyword evidence="2" id="KW-0285">Flavoprotein</keyword>
<dbReference type="InterPro" id="IPR009100">
    <property type="entry name" value="AcylCoA_DH/oxidase_NM_dom_sf"/>
</dbReference>
<accession>A0ABZ0EKZ3</accession>
<dbReference type="Pfam" id="PF18158">
    <property type="entry name" value="AidB_N"/>
    <property type="match status" value="1"/>
</dbReference>
<dbReference type="Pfam" id="PF02770">
    <property type="entry name" value="Acyl-CoA_dh_M"/>
    <property type="match status" value="1"/>
</dbReference>
<dbReference type="Pfam" id="PF00441">
    <property type="entry name" value="Acyl-CoA_dh_1"/>
    <property type="match status" value="1"/>
</dbReference>
<keyword evidence="7" id="KW-0560">Oxidoreductase</keyword>
<dbReference type="Gene3D" id="1.20.140.10">
    <property type="entry name" value="Butyryl-CoA Dehydrogenase, subunit A, domain 3"/>
    <property type="match status" value="1"/>
</dbReference>
<dbReference type="InterPro" id="IPR009075">
    <property type="entry name" value="AcylCo_DH/oxidase_C"/>
</dbReference>
<name>A0ABZ0EKZ3_9BURK</name>
<dbReference type="EC" id="1.3.8.4" evidence="7"/>
<evidence type="ECO:0000256" key="1">
    <source>
        <dbReference type="ARBA" id="ARBA00009347"/>
    </source>
</evidence>
<feature type="domain" description="Acyl-CoA oxidase/dehydrogenase middle" evidence="5">
    <location>
        <begin position="184"/>
        <end position="283"/>
    </location>
</feature>
<evidence type="ECO:0000259" key="4">
    <source>
        <dbReference type="Pfam" id="PF00441"/>
    </source>
</evidence>
<dbReference type="InterPro" id="IPR041504">
    <property type="entry name" value="AidB_N"/>
</dbReference>
<evidence type="ECO:0000259" key="6">
    <source>
        <dbReference type="Pfam" id="PF18158"/>
    </source>
</evidence>
<dbReference type="Proteomes" id="UP001302652">
    <property type="component" value="Chromosome 1"/>
</dbReference>
<organism evidence="7 8">
    <name type="scientific">Paraburkholderia kirstenboschensis</name>
    <dbReference type="NCBI Taxonomy" id="1245436"/>
    <lineage>
        <taxon>Bacteria</taxon>
        <taxon>Pseudomonadati</taxon>
        <taxon>Pseudomonadota</taxon>
        <taxon>Betaproteobacteria</taxon>
        <taxon>Burkholderiales</taxon>
        <taxon>Burkholderiaceae</taxon>
        <taxon>Paraburkholderia</taxon>
    </lineage>
</organism>
<evidence type="ECO:0000256" key="2">
    <source>
        <dbReference type="ARBA" id="ARBA00022630"/>
    </source>
</evidence>
<dbReference type="PANTHER" id="PTHR42707:SF3">
    <property type="entry name" value="ACYL-COA DEHYDROGENASE AIDB-RELATED"/>
    <property type="match status" value="1"/>
</dbReference>
<protein>
    <submittedName>
        <fullName evidence="7">Isovaleryl-CoA dehydrogenase</fullName>
        <ecNumber evidence="7">1.3.8.4</ecNumber>
    </submittedName>
</protein>
<dbReference type="PANTHER" id="PTHR42707">
    <property type="entry name" value="ACYL-COA DEHYDROGENASE"/>
    <property type="match status" value="1"/>
</dbReference>
<evidence type="ECO:0000259" key="5">
    <source>
        <dbReference type="Pfam" id="PF02770"/>
    </source>
</evidence>
<dbReference type="SUPFAM" id="SSF47203">
    <property type="entry name" value="Acyl-CoA dehydrogenase C-terminal domain-like"/>
    <property type="match status" value="1"/>
</dbReference>
<dbReference type="SUPFAM" id="SSF56645">
    <property type="entry name" value="Acyl-CoA dehydrogenase NM domain-like"/>
    <property type="match status" value="1"/>
</dbReference>
<sequence length="569" mass="61759">MQRHSFGQTHEVTNQVPPLADYNLFSSDAALSAALERDGAAWHRDALLRHGAALTTPETLTLAELANRHTPELFTHSPRGERIDALEFHPAWHELLSLLRREGLHALPFSDPQPGAMAARCAGYFLHAQIESGSLCPLTMTFASIPVLQREPQLFETLRDKLYAREHDPRDLPLTQKISAMIGMGMTEKQGGSDVRSNQTQARAIAAGGRGGAYELVGHKWFFSAPQCDAHLVLARTHDHAGLSCFFVPRFAPDGSKNAVQIQRLKDKLGNRSNASSEVEFLDAFGIMIGDEGRGVPTIIEMANYTRLDCVIASAALMRAALVQAIHHARHRSAFGRNLVDQPLMRNVLADLALESEAATVLFMRLAHAFEQSADADSTTSAANPAEASAARAWRRIVTPAAKYWVCKRTLEFTGEAMEVWGGNGYVETGPMARFYREAPVNSIWEGSGNVMCLDVLRAMEREPEAAQALLAQWQADAAAHPALSAALGKLAVTLNCPAEHREASARRIAQQIVLIAQATLLVKHAPAAVAEAFIATRLASGCGESGRVYGTLPATLDHAAIVERAFPG</sequence>
<dbReference type="Gene3D" id="6.10.250.600">
    <property type="match status" value="1"/>
</dbReference>
<proteinExistence type="inferred from homology"/>
<dbReference type="InterPro" id="IPR036250">
    <property type="entry name" value="AcylCo_DH-like_C"/>
</dbReference>
<feature type="domain" description="Acyl-CoA dehydrogenase/oxidase C-terminal" evidence="4">
    <location>
        <begin position="293"/>
        <end position="460"/>
    </location>
</feature>
<keyword evidence="3" id="KW-0274">FAD</keyword>
<evidence type="ECO:0000313" key="8">
    <source>
        <dbReference type="Proteomes" id="UP001302652"/>
    </source>
</evidence>
<dbReference type="InterPro" id="IPR006091">
    <property type="entry name" value="Acyl-CoA_Oxase/DH_mid-dom"/>
</dbReference>
<dbReference type="GO" id="GO:0008470">
    <property type="term" value="F:3-methylbutanoyl-CoA dehydrogenase activity"/>
    <property type="evidence" value="ECO:0007669"/>
    <property type="project" value="UniProtKB-EC"/>
</dbReference>
<comment type="similarity">
    <text evidence="1">Belongs to the acyl-CoA dehydrogenase family.</text>
</comment>
<feature type="domain" description="Adaptive response protein AidB N-terminal" evidence="6">
    <location>
        <begin position="14"/>
        <end position="169"/>
    </location>
</feature>
<dbReference type="NCBIfam" id="NF008594">
    <property type="entry name" value="PRK11561.1"/>
    <property type="match status" value="1"/>
</dbReference>
<dbReference type="InterPro" id="IPR052904">
    <property type="entry name" value="Acyl-CoA_dehydrogenase-like"/>
</dbReference>
<dbReference type="EMBL" id="CP136513">
    <property type="protein sequence ID" value="WOD17847.1"/>
    <property type="molecule type" value="Genomic_DNA"/>
</dbReference>
<evidence type="ECO:0000313" key="7">
    <source>
        <dbReference type="EMBL" id="WOD17847.1"/>
    </source>
</evidence>
<reference evidence="7 8" key="1">
    <citation type="submission" date="2023-10" db="EMBL/GenBank/DDBJ databases">
        <title>Surface-active antibiotics is a multifunctional adaptation for post-fire microbes.</title>
        <authorList>
            <person name="Liu M.D."/>
            <person name="Du Y."/>
            <person name="Koupaei S.K."/>
            <person name="Kim N.R."/>
            <person name="Zhang W."/>
            <person name="Traxler M.F."/>
        </authorList>
    </citation>
    <scope>NUCLEOTIDE SEQUENCE [LARGE SCALE GENOMIC DNA]</scope>
    <source>
        <strain evidence="7 8">F3</strain>
    </source>
</reference>
<dbReference type="Gene3D" id="2.40.110.20">
    <property type="match status" value="1"/>
</dbReference>
<keyword evidence="8" id="KW-1185">Reference proteome</keyword>
<gene>
    <name evidence="7" type="ORF">RW095_34300</name>
</gene>